<proteinExistence type="predicted"/>
<protein>
    <submittedName>
        <fullName evidence="1">Uncharacterized protein</fullName>
    </submittedName>
</protein>
<sequence length="117" mass="14059">MERLVKNGYVKMIAIDVNDLESKIIDERNTNFLCDIENFQKKYSSLHTIKCVYIHMDDNYDISFDDYTKVHPHLHPFDYMRNIVKRFDGKLIKGTDYLRITHEDDYVHLNEIDLQSK</sequence>
<evidence type="ECO:0000313" key="1">
    <source>
        <dbReference type="EMBL" id="DAE17353.1"/>
    </source>
</evidence>
<reference evidence="1" key="1">
    <citation type="journal article" date="2021" name="Proc. Natl. Acad. Sci. U.S.A.">
        <title>A Catalog of Tens of Thousands of Viruses from Human Metagenomes Reveals Hidden Associations with Chronic Diseases.</title>
        <authorList>
            <person name="Tisza M.J."/>
            <person name="Buck C.B."/>
        </authorList>
    </citation>
    <scope>NUCLEOTIDE SEQUENCE</scope>
    <source>
        <strain evidence="1">Ctr2f5</strain>
    </source>
</reference>
<organism evidence="1">
    <name type="scientific">Siphoviridae sp. ctr2f5</name>
    <dbReference type="NCBI Taxonomy" id="2825684"/>
    <lineage>
        <taxon>Viruses</taxon>
        <taxon>Duplodnaviria</taxon>
        <taxon>Heunggongvirae</taxon>
        <taxon>Uroviricota</taxon>
        <taxon>Caudoviricetes</taxon>
    </lineage>
</organism>
<dbReference type="EMBL" id="BK015639">
    <property type="protein sequence ID" value="DAE17353.1"/>
    <property type="molecule type" value="Genomic_DNA"/>
</dbReference>
<accession>A0A8S5QEW7</accession>
<name>A0A8S5QEW7_9CAUD</name>